<feature type="domain" description="MoaF-like" evidence="3">
    <location>
        <begin position="50"/>
        <end position="127"/>
    </location>
</feature>
<protein>
    <submittedName>
        <fullName evidence="4">MoaF N-terminal domain-containing protein</fullName>
    </submittedName>
</protein>
<dbReference type="EMBL" id="CP059399">
    <property type="protein sequence ID" value="QLY30094.1"/>
    <property type="molecule type" value="Genomic_DNA"/>
</dbReference>
<dbReference type="RefSeq" id="WP_181581293.1">
    <property type="nucleotide sequence ID" value="NZ_CP059399.1"/>
</dbReference>
<feature type="signal peptide" evidence="2">
    <location>
        <begin position="1"/>
        <end position="22"/>
    </location>
</feature>
<feature type="chain" id="PRO_5027976295" evidence="2">
    <location>
        <begin position="23"/>
        <end position="150"/>
    </location>
</feature>
<gene>
    <name evidence="4" type="ORF">H0264_33765</name>
</gene>
<reference evidence="4 5" key="1">
    <citation type="submission" date="2020-07" db="EMBL/GenBank/DDBJ databases">
        <authorList>
            <person name="Zhuang K."/>
            <person name="Ran Y."/>
        </authorList>
    </citation>
    <scope>NUCLEOTIDE SEQUENCE [LARGE SCALE GENOMIC DNA]</scope>
    <source>
        <strain evidence="4 5">WCH-YHL-001</strain>
    </source>
</reference>
<dbReference type="KEGG" id="nhu:H0264_33765"/>
<dbReference type="Pfam" id="PF22036">
    <property type="entry name" value="MoaF_like"/>
    <property type="match status" value="1"/>
</dbReference>
<evidence type="ECO:0000313" key="4">
    <source>
        <dbReference type="EMBL" id="QLY30094.1"/>
    </source>
</evidence>
<evidence type="ECO:0000259" key="3">
    <source>
        <dbReference type="Pfam" id="PF22036"/>
    </source>
</evidence>
<evidence type="ECO:0000256" key="2">
    <source>
        <dbReference type="SAM" id="SignalP"/>
    </source>
</evidence>
<feature type="region of interest" description="Disordered" evidence="1">
    <location>
        <begin position="131"/>
        <end position="150"/>
    </location>
</feature>
<organism evidence="4 5">
    <name type="scientific">Nocardia huaxiensis</name>
    <dbReference type="NCBI Taxonomy" id="2755382"/>
    <lineage>
        <taxon>Bacteria</taxon>
        <taxon>Bacillati</taxon>
        <taxon>Actinomycetota</taxon>
        <taxon>Actinomycetes</taxon>
        <taxon>Mycobacteriales</taxon>
        <taxon>Nocardiaceae</taxon>
        <taxon>Nocardia</taxon>
    </lineage>
</organism>
<proteinExistence type="predicted"/>
<feature type="compositionally biased region" description="Polar residues" evidence="1">
    <location>
        <begin position="137"/>
        <end position="150"/>
    </location>
</feature>
<dbReference type="Proteomes" id="UP000515512">
    <property type="component" value="Chromosome"/>
</dbReference>
<dbReference type="AlphaFoldDB" id="A0A7D6V9N8"/>
<dbReference type="PROSITE" id="PS51257">
    <property type="entry name" value="PROKAR_LIPOPROTEIN"/>
    <property type="match status" value="1"/>
</dbReference>
<evidence type="ECO:0000313" key="5">
    <source>
        <dbReference type="Proteomes" id="UP000515512"/>
    </source>
</evidence>
<keyword evidence="2" id="KW-0732">Signal</keyword>
<name>A0A7D6V9N8_9NOCA</name>
<sequence length="150" mass="15320">MRRTVGSLLFAAAALGAVGCVANPPAPQKVSVSESVASLGRATLPDDLHGRTVQLTYDSGAGGTLTFAADGRSLTYVAADSGRKTVAPAAIESIGAGSFLVTWADEDSGVVISQVQDYRTGQVTGTWSRRAEGSGPFTIQTRTGSVSLTD</sequence>
<evidence type="ECO:0000256" key="1">
    <source>
        <dbReference type="SAM" id="MobiDB-lite"/>
    </source>
</evidence>
<keyword evidence="5" id="KW-1185">Reference proteome</keyword>
<dbReference type="InterPro" id="IPR053892">
    <property type="entry name" value="MoaF-like"/>
</dbReference>
<accession>A0A7D6V9N8</accession>